<dbReference type="InterPro" id="IPR032675">
    <property type="entry name" value="LRR_dom_sf"/>
</dbReference>
<keyword evidence="3 6" id="KW-0732">Signal</keyword>
<dbReference type="Gene3D" id="3.80.10.10">
    <property type="entry name" value="Ribonuclease Inhibitor"/>
    <property type="match status" value="2"/>
</dbReference>
<keyword evidence="8" id="KW-1185">Reference proteome</keyword>
<protein>
    <submittedName>
        <fullName evidence="7">Uncharacterized protein</fullName>
    </submittedName>
</protein>
<dbReference type="PRINTS" id="PR00019">
    <property type="entry name" value="LEURICHRPT"/>
</dbReference>
<organism evidence="7 8">
    <name type="scientific">Saponaria officinalis</name>
    <name type="common">Common soapwort</name>
    <name type="synonym">Lychnis saponaria</name>
    <dbReference type="NCBI Taxonomy" id="3572"/>
    <lineage>
        <taxon>Eukaryota</taxon>
        <taxon>Viridiplantae</taxon>
        <taxon>Streptophyta</taxon>
        <taxon>Embryophyta</taxon>
        <taxon>Tracheophyta</taxon>
        <taxon>Spermatophyta</taxon>
        <taxon>Magnoliopsida</taxon>
        <taxon>eudicotyledons</taxon>
        <taxon>Gunneridae</taxon>
        <taxon>Pentapetalae</taxon>
        <taxon>Caryophyllales</taxon>
        <taxon>Caryophyllaceae</taxon>
        <taxon>Caryophylleae</taxon>
        <taxon>Saponaria</taxon>
    </lineage>
</organism>
<evidence type="ECO:0000256" key="2">
    <source>
        <dbReference type="ARBA" id="ARBA00022614"/>
    </source>
</evidence>
<keyword evidence="2" id="KW-0433">Leucine-rich repeat</keyword>
<dbReference type="InterPro" id="IPR001611">
    <property type="entry name" value="Leu-rich_rpt"/>
</dbReference>
<dbReference type="GO" id="GO:0016020">
    <property type="term" value="C:membrane"/>
    <property type="evidence" value="ECO:0007669"/>
    <property type="project" value="UniProtKB-SubCell"/>
</dbReference>
<comment type="caution">
    <text evidence="7">The sequence shown here is derived from an EMBL/GenBank/DDBJ whole genome shotgun (WGS) entry which is preliminary data.</text>
</comment>
<evidence type="ECO:0000313" key="7">
    <source>
        <dbReference type="EMBL" id="KAK9677726.1"/>
    </source>
</evidence>
<dbReference type="EMBL" id="JBDFQZ010000011">
    <property type="protein sequence ID" value="KAK9677726.1"/>
    <property type="molecule type" value="Genomic_DNA"/>
</dbReference>
<evidence type="ECO:0000313" key="8">
    <source>
        <dbReference type="Proteomes" id="UP001443914"/>
    </source>
</evidence>
<evidence type="ECO:0000256" key="5">
    <source>
        <dbReference type="ARBA" id="ARBA00023136"/>
    </source>
</evidence>
<evidence type="ECO:0000256" key="1">
    <source>
        <dbReference type="ARBA" id="ARBA00004370"/>
    </source>
</evidence>
<evidence type="ECO:0000256" key="6">
    <source>
        <dbReference type="SAM" id="SignalP"/>
    </source>
</evidence>
<sequence length="392" mass="42888">MLKQPPLLLLILLLNLSLSTTPTTSLTLLTDIAALESLKSLITPSTIPPSSCLSSWNFSHDPCSLPKTTYFICGITCSPDSTRLVSLTLDSVGYSGTLTPLISQLTQLTTLDLGQNSFVGPIPPSLSSLSLLKTLSIRYNYLSGPLPNSITTLSALETLDVSGNSLSGPLPKTFSSLKRLTYLDFSFNNFSGELPTLPPNLLSLAGKSNFLSGPISELAFSGSAQLETVELSSNKFNGLLPFWFFQLPQLQQINLSNNSLTRVEIWKPNKISNNLIAVDLGYNKIDWGISVNLSYYPNLASLSLRYNRLRGPITLKYNKKSKLKRLFLDGNYLNGSPPEEFFSGERGEETVAGSFGDNCLRWCPRSSELCLPSQKPMSVCKQAYGGKRSNFN</sequence>
<dbReference type="PANTHER" id="PTHR48060:SF21">
    <property type="entry name" value="L DOMAIN-LIKE PROTEIN"/>
    <property type="match status" value="1"/>
</dbReference>
<dbReference type="AlphaFoldDB" id="A0AAW1HLW5"/>
<gene>
    <name evidence="7" type="ORF">RND81_11G162500</name>
</gene>
<dbReference type="InterPro" id="IPR003591">
    <property type="entry name" value="Leu-rich_rpt_typical-subtyp"/>
</dbReference>
<dbReference type="Pfam" id="PF13855">
    <property type="entry name" value="LRR_8"/>
    <property type="match status" value="2"/>
</dbReference>
<dbReference type="Pfam" id="PF00560">
    <property type="entry name" value="LRR_1"/>
    <property type="match status" value="2"/>
</dbReference>
<keyword evidence="4" id="KW-0677">Repeat</keyword>
<dbReference type="SMART" id="SM00369">
    <property type="entry name" value="LRR_TYP"/>
    <property type="match status" value="5"/>
</dbReference>
<dbReference type="FunFam" id="3.80.10.10:FF:000400">
    <property type="entry name" value="Nuclear pore complex protein NUP107"/>
    <property type="match status" value="1"/>
</dbReference>
<accession>A0AAW1HLW5</accession>
<proteinExistence type="predicted"/>
<feature type="signal peptide" evidence="6">
    <location>
        <begin position="1"/>
        <end position="19"/>
    </location>
</feature>
<dbReference type="Proteomes" id="UP001443914">
    <property type="component" value="Unassembled WGS sequence"/>
</dbReference>
<keyword evidence="5" id="KW-0472">Membrane</keyword>
<name>A0AAW1HLW5_SAPOF</name>
<evidence type="ECO:0000256" key="3">
    <source>
        <dbReference type="ARBA" id="ARBA00022729"/>
    </source>
</evidence>
<dbReference type="PANTHER" id="PTHR48060">
    <property type="entry name" value="DNA DAMAGE-REPAIR/TOLERATION PROTEIN DRT100"/>
    <property type="match status" value="1"/>
</dbReference>
<evidence type="ECO:0000256" key="4">
    <source>
        <dbReference type="ARBA" id="ARBA00022737"/>
    </source>
</evidence>
<comment type="subcellular location">
    <subcellularLocation>
        <location evidence="1">Membrane</location>
    </subcellularLocation>
</comment>
<dbReference type="InterPro" id="IPR053211">
    <property type="entry name" value="DNA_repair-toleration"/>
</dbReference>
<dbReference type="SUPFAM" id="SSF52058">
    <property type="entry name" value="L domain-like"/>
    <property type="match status" value="1"/>
</dbReference>
<reference evidence="7" key="1">
    <citation type="submission" date="2024-03" db="EMBL/GenBank/DDBJ databases">
        <title>WGS assembly of Saponaria officinalis var. Norfolk2.</title>
        <authorList>
            <person name="Jenkins J."/>
            <person name="Shu S."/>
            <person name="Grimwood J."/>
            <person name="Barry K."/>
            <person name="Goodstein D."/>
            <person name="Schmutz J."/>
            <person name="Leebens-Mack J."/>
            <person name="Osbourn A."/>
        </authorList>
    </citation>
    <scope>NUCLEOTIDE SEQUENCE [LARGE SCALE GENOMIC DNA]</scope>
    <source>
        <strain evidence="7">JIC</strain>
    </source>
</reference>
<feature type="chain" id="PRO_5043699284" evidence="6">
    <location>
        <begin position="20"/>
        <end position="392"/>
    </location>
</feature>